<reference evidence="2" key="1">
    <citation type="journal article" date="2007" name="Plant Cell">
        <title>Dothideomycete-plant interactions illuminated by genome sequencing and EST analysis of the wheat pathogen Stagonospora nodorum.</title>
        <authorList>
            <person name="Hane J.K."/>
            <person name="Lowe R.G."/>
            <person name="Solomon P.S."/>
            <person name="Tan K.C."/>
            <person name="Schoch C.L."/>
            <person name="Spatafora J.W."/>
            <person name="Crous P.W."/>
            <person name="Kodira C."/>
            <person name="Birren B.W."/>
            <person name="Galagan J.E."/>
            <person name="Torriani S.F."/>
            <person name="McDonald B.A."/>
            <person name="Oliver R.P."/>
        </authorList>
    </citation>
    <scope>NUCLEOTIDE SEQUENCE [LARGE SCALE GENOMIC DNA]</scope>
    <source>
        <strain evidence="2">SN15 / ATCC MYA-4574 / FGSC 10173</strain>
    </source>
</reference>
<proteinExistence type="predicted"/>
<dbReference type="HOGENOM" id="CLU_3299594_0_0_1"/>
<accession>Q0UJ00</accession>
<gene>
    <name evidence="1" type="ORF">SNOG_08264</name>
</gene>
<sequence length="40" mass="4148">MPAALEVSFMLAALKVGFILAASILCKSTFVADTVQGSFV</sequence>
<dbReference type="AlphaFoldDB" id="Q0UJ00"/>
<evidence type="ECO:0000313" key="2">
    <source>
        <dbReference type="Proteomes" id="UP000001055"/>
    </source>
</evidence>
<protein>
    <submittedName>
        <fullName evidence="1">Uncharacterized protein</fullName>
    </submittedName>
</protein>
<dbReference type="KEGG" id="pno:SNOG_08264"/>
<name>Q0UJ00_PHANO</name>
<dbReference type="Proteomes" id="UP000001055">
    <property type="component" value="Unassembled WGS sequence"/>
</dbReference>
<dbReference type="GeneID" id="5975481"/>
<dbReference type="EMBL" id="CH445336">
    <property type="protein sequence ID" value="EAT84540.1"/>
    <property type="molecule type" value="Genomic_DNA"/>
</dbReference>
<dbReference type="InParanoid" id="Q0UJ00"/>
<dbReference type="RefSeq" id="XP_001798583.1">
    <property type="nucleotide sequence ID" value="XM_001798531.1"/>
</dbReference>
<organism evidence="1 2">
    <name type="scientific">Phaeosphaeria nodorum (strain SN15 / ATCC MYA-4574 / FGSC 10173)</name>
    <name type="common">Glume blotch fungus</name>
    <name type="synonym">Parastagonospora nodorum</name>
    <dbReference type="NCBI Taxonomy" id="321614"/>
    <lineage>
        <taxon>Eukaryota</taxon>
        <taxon>Fungi</taxon>
        <taxon>Dikarya</taxon>
        <taxon>Ascomycota</taxon>
        <taxon>Pezizomycotina</taxon>
        <taxon>Dothideomycetes</taxon>
        <taxon>Pleosporomycetidae</taxon>
        <taxon>Pleosporales</taxon>
        <taxon>Pleosporineae</taxon>
        <taxon>Phaeosphaeriaceae</taxon>
        <taxon>Parastagonospora</taxon>
    </lineage>
</organism>
<evidence type="ECO:0000313" key="1">
    <source>
        <dbReference type="EMBL" id="EAT84540.1"/>
    </source>
</evidence>